<dbReference type="AlphaFoldDB" id="A0A370X527"/>
<keyword evidence="4 7" id="KW-0812">Transmembrane</keyword>
<evidence type="ECO:0000256" key="2">
    <source>
        <dbReference type="ARBA" id="ARBA00006679"/>
    </source>
</evidence>
<dbReference type="OrthoDB" id="346004at2"/>
<name>A0A370X527_9GAMM</name>
<keyword evidence="3" id="KW-1003">Cell membrane</keyword>
<organism evidence="8 9">
    <name type="scientific">Dyella monticola</name>
    <dbReference type="NCBI Taxonomy" id="1927958"/>
    <lineage>
        <taxon>Bacteria</taxon>
        <taxon>Pseudomonadati</taxon>
        <taxon>Pseudomonadota</taxon>
        <taxon>Gammaproteobacteria</taxon>
        <taxon>Lysobacterales</taxon>
        <taxon>Rhodanobacteraceae</taxon>
        <taxon>Dyella</taxon>
    </lineage>
</organism>
<evidence type="ECO:0000313" key="8">
    <source>
        <dbReference type="EMBL" id="RDS83529.1"/>
    </source>
</evidence>
<evidence type="ECO:0000256" key="6">
    <source>
        <dbReference type="ARBA" id="ARBA00023136"/>
    </source>
</evidence>
<keyword evidence="5 7" id="KW-1133">Transmembrane helix</keyword>
<feature type="transmembrane region" description="Helical" evidence="7">
    <location>
        <begin position="77"/>
        <end position="101"/>
    </location>
</feature>
<accession>A0A370X527</accession>
<dbReference type="PANTHER" id="PTHR33452">
    <property type="entry name" value="OXIDOREDUCTASE CATD-RELATED"/>
    <property type="match status" value="1"/>
</dbReference>
<dbReference type="PANTHER" id="PTHR33452:SF7">
    <property type="entry name" value="DOXX FAMILY PROTEIN"/>
    <property type="match status" value="1"/>
</dbReference>
<keyword evidence="6 7" id="KW-0472">Membrane</keyword>
<feature type="transmembrane region" description="Helical" evidence="7">
    <location>
        <begin position="47"/>
        <end position="70"/>
    </location>
</feature>
<dbReference type="Pfam" id="PF07681">
    <property type="entry name" value="DoxX"/>
    <property type="match status" value="1"/>
</dbReference>
<feature type="transmembrane region" description="Helical" evidence="7">
    <location>
        <begin position="133"/>
        <end position="152"/>
    </location>
</feature>
<feature type="transmembrane region" description="Helical" evidence="7">
    <location>
        <begin position="12"/>
        <end position="35"/>
    </location>
</feature>
<comment type="subcellular location">
    <subcellularLocation>
        <location evidence="1">Cell membrane</location>
        <topology evidence="1">Multi-pass membrane protein</topology>
    </subcellularLocation>
</comment>
<evidence type="ECO:0000256" key="4">
    <source>
        <dbReference type="ARBA" id="ARBA00022692"/>
    </source>
</evidence>
<evidence type="ECO:0000256" key="5">
    <source>
        <dbReference type="ARBA" id="ARBA00022989"/>
    </source>
</evidence>
<gene>
    <name evidence="8" type="ORF">DWU98_04080</name>
</gene>
<evidence type="ECO:0000256" key="3">
    <source>
        <dbReference type="ARBA" id="ARBA00022475"/>
    </source>
</evidence>
<comment type="caution">
    <text evidence="8">The sequence shown here is derived from an EMBL/GenBank/DDBJ whole genome shotgun (WGS) entry which is preliminary data.</text>
</comment>
<evidence type="ECO:0000313" key="9">
    <source>
        <dbReference type="Proteomes" id="UP000254258"/>
    </source>
</evidence>
<dbReference type="Proteomes" id="UP000254258">
    <property type="component" value="Unassembled WGS sequence"/>
</dbReference>
<evidence type="ECO:0000256" key="7">
    <source>
        <dbReference type="SAM" id="Phobius"/>
    </source>
</evidence>
<keyword evidence="9" id="KW-1185">Reference proteome</keyword>
<dbReference type="InterPro" id="IPR051907">
    <property type="entry name" value="DoxX-like_oxidoreductase"/>
</dbReference>
<protein>
    <submittedName>
        <fullName evidence="8">DoxX family protein</fullName>
    </submittedName>
</protein>
<sequence>MPKTNFLRKFAIAPLPLPCGWYALPLRLIVGYGFMEHGYAKLMHGPGVFIGILHAIGLPFADFFGWATIVIELLGGLMILAGALVPVATIPMIVVLLVATFTVHLPNGFSSIKLMSYDAAGAHFGQPGYETDMLYLAALIALCIGGAGPLSLDGWLSRRRKSINGSK</sequence>
<dbReference type="GO" id="GO:0005886">
    <property type="term" value="C:plasma membrane"/>
    <property type="evidence" value="ECO:0007669"/>
    <property type="project" value="UniProtKB-SubCell"/>
</dbReference>
<dbReference type="EMBL" id="QRBE01000002">
    <property type="protein sequence ID" value="RDS83529.1"/>
    <property type="molecule type" value="Genomic_DNA"/>
</dbReference>
<evidence type="ECO:0000256" key="1">
    <source>
        <dbReference type="ARBA" id="ARBA00004651"/>
    </source>
</evidence>
<proteinExistence type="inferred from homology"/>
<comment type="similarity">
    <text evidence="2">Belongs to the DoxX family.</text>
</comment>
<dbReference type="InterPro" id="IPR032808">
    <property type="entry name" value="DoxX"/>
</dbReference>
<reference evidence="8 9" key="1">
    <citation type="submission" date="2018-07" db="EMBL/GenBank/DDBJ databases">
        <title>Dyella monticola sp. nov. and Dyella psychrodurans sp. nov. isolated from monsoon evergreen broad-leaved forest soil of Dinghu Mountain, China.</title>
        <authorList>
            <person name="Gao Z."/>
            <person name="Qiu L."/>
        </authorList>
    </citation>
    <scope>NUCLEOTIDE SEQUENCE [LARGE SCALE GENOMIC DNA]</scope>
    <source>
        <strain evidence="8 9">4G-K06</strain>
    </source>
</reference>